<keyword evidence="11" id="KW-1185">Reference proteome</keyword>
<dbReference type="FunFam" id="3.40.50.10880:FF:000005">
    <property type="entry name" value="DUF89-domain-containing protein"/>
    <property type="match status" value="1"/>
</dbReference>
<dbReference type="Gene3D" id="1.20.930.60">
    <property type="match status" value="1"/>
</dbReference>
<evidence type="ECO:0000256" key="1">
    <source>
        <dbReference type="ARBA" id="ARBA00001326"/>
    </source>
</evidence>
<keyword evidence="3 8" id="KW-0479">Metal-binding</keyword>
<dbReference type="EMBL" id="CH991543">
    <property type="protein sequence ID" value="EDQ92306.1"/>
    <property type="molecule type" value="Genomic_DNA"/>
</dbReference>
<dbReference type="PANTHER" id="PTHR12260:SF6">
    <property type="entry name" value="DAMAGE-CONTROL PHOSPHATASE ARMT1"/>
    <property type="match status" value="1"/>
</dbReference>
<dbReference type="GO" id="GO:0006974">
    <property type="term" value="P:DNA damage response"/>
    <property type="evidence" value="ECO:0000318"/>
    <property type="project" value="GO_Central"/>
</dbReference>
<keyword evidence="5 8" id="KW-0464">Manganese</keyword>
<feature type="domain" description="Damage-control phosphatase ARMT1-like metal-binding" evidence="9">
    <location>
        <begin position="27"/>
        <end position="453"/>
    </location>
</feature>
<dbReference type="FunCoup" id="A9UNV0">
    <property type="interactions" value="1050"/>
</dbReference>
<dbReference type="Pfam" id="PF01937">
    <property type="entry name" value="ARMT1-like_dom"/>
    <property type="match status" value="1"/>
</dbReference>
<evidence type="ECO:0000256" key="7">
    <source>
        <dbReference type="ARBA" id="ARBA00054243"/>
    </source>
</evidence>
<dbReference type="GO" id="GO:0103026">
    <property type="term" value="F:fructose-1-phosphatase activity"/>
    <property type="evidence" value="ECO:0007669"/>
    <property type="project" value="RHEA"/>
</dbReference>
<dbReference type="Gene3D" id="3.40.50.10880">
    <property type="entry name" value="Uncharacterised protein PF01937, DUF89, domain 3"/>
    <property type="match status" value="1"/>
</dbReference>
<dbReference type="PANTHER" id="PTHR12260">
    <property type="entry name" value="DAMAGE-CONTROL PHOSPHATASE ARMT1"/>
    <property type="match status" value="1"/>
</dbReference>
<protein>
    <recommendedName>
        <fullName evidence="8">Sugar phosphate phosphatase</fullName>
        <ecNumber evidence="8">3.1.3.-</ecNumber>
    </recommendedName>
</protein>
<organism evidence="10 11">
    <name type="scientific">Monosiga brevicollis</name>
    <name type="common">Choanoflagellate</name>
    <dbReference type="NCBI Taxonomy" id="81824"/>
    <lineage>
        <taxon>Eukaryota</taxon>
        <taxon>Choanoflagellata</taxon>
        <taxon>Craspedida</taxon>
        <taxon>Salpingoecidae</taxon>
        <taxon>Monosiga</taxon>
    </lineage>
</organism>
<evidence type="ECO:0000256" key="8">
    <source>
        <dbReference type="RuleBase" id="RU367030"/>
    </source>
</evidence>
<name>A9UNV0_MONBE</name>
<comment type="catalytic activity">
    <reaction evidence="6 8">
        <text>beta-D-fructose 6-phosphate = dihydroxyacetone + D-glyceraldehyde 3-phosphate</text>
        <dbReference type="Rhea" id="RHEA:28002"/>
        <dbReference type="ChEBI" id="CHEBI:16016"/>
        <dbReference type="ChEBI" id="CHEBI:57634"/>
        <dbReference type="ChEBI" id="CHEBI:59776"/>
    </reaction>
</comment>
<comment type="function">
    <text evidence="7 8">Metal-dependent phosphatase that shows phosphatase activity against several substrates, including fructose-1-phosphate and fructose-6-phosphate. Its preference for fructose-1-phosphate, a strong glycating agent that causes DNA damage rather than a canonical yeast metabolite, suggests a damage-control function in hexose phosphate metabolism.</text>
</comment>
<evidence type="ECO:0000256" key="6">
    <source>
        <dbReference type="ARBA" id="ARBA00048809"/>
    </source>
</evidence>
<gene>
    <name evidence="10" type="ORF">MONBRDRAFT_30731</name>
</gene>
<comment type="domain">
    <text evidence="8">Subfamily III proteins have a conserved RTxK motif about 40-50 residues from the C-terminus; the threonine may be replaced by serine or cysteine.</text>
</comment>
<dbReference type="Proteomes" id="UP000001357">
    <property type="component" value="Unassembled WGS sequence"/>
</dbReference>
<evidence type="ECO:0000259" key="9">
    <source>
        <dbReference type="Pfam" id="PF01937"/>
    </source>
</evidence>
<dbReference type="GO" id="GO:0046872">
    <property type="term" value="F:metal ion binding"/>
    <property type="evidence" value="ECO:0007669"/>
    <property type="project" value="UniProtKB-UniRule"/>
</dbReference>
<comment type="catalytic activity">
    <reaction evidence="1 8">
        <text>beta-D-fructose 1-phosphate + H2O = D-fructose + phosphate</text>
        <dbReference type="Rhea" id="RHEA:35603"/>
        <dbReference type="ChEBI" id="CHEBI:15377"/>
        <dbReference type="ChEBI" id="CHEBI:37721"/>
        <dbReference type="ChEBI" id="CHEBI:43474"/>
        <dbReference type="ChEBI" id="CHEBI:138881"/>
    </reaction>
</comment>
<dbReference type="OMA" id="IFARQKM"/>
<dbReference type="STRING" id="81824.A9UNV0"/>
<evidence type="ECO:0000256" key="4">
    <source>
        <dbReference type="ARBA" id="ARBA00022801"/>
    </source>
</evidence>
<dbReference type="GO" id="GO:0097023">
    <property type="term" value="F:fructose 6-phosphate aldolase activity"/>
    <property type="evidence" value="ECO:0007669"/>
    <property type="project" value="RHEA"/>
</dbReference>
<dbReference type="InterPro" id="IPR036075">
    <property type="entry name" value="ARMT-1-like_metal-bd_sf"/>
</dbReference>
<dbReference type="AlphaFoldDB" id="A9UNV0"/>
<dbReference type="GO" id="GO:0030643">
    <property type="term" value="P:intracellular phosphate ion homeostasis"/>
    <property type="evidence" value="ECO:0007669"/>
    <property type="project" value="UniProtKB-ARBA"/>
</dbReference>
<reference evidence="10 11" key="1">
    <citation type="journal article" date="2008" name="Nature">
        <title>The genome of the choanoflagellate Monosiga brevicollis and the origin of metazoans.</title>
        <authorList>
            <consortium name="JGI Sequencing"/>
            <person name="King N."/>
            <person name="Westbrook M.J."/>
            <person name="Young S.L."/>
            <person name="Kuo A."/>
            <person name="Abedin M."/>
            <person name="Chapman J."/>
            <person name="Fairclough S."/>
            <person name="Hellsten U."/>
            <person name="Isogai Y."/>
            <person name="Letunic I."/>
            <person name="Marr M."/>
            <person name="Pincus D."/>
            <person name="Putnam N."/>
            <person name="Rokas A."/>
            <person name="Wright K.J."/>
            <person name="Zuzow R."/>
            <person name="Dirks W."/>
            <person name="Good M."/>
            <person name="Goodstein D."/>
            <person name="Lemons D."/>
            <person name="Li W."/>
            <person name="Lyons J.B."/>
            <person name="Morris A."/>
            <person name="Nichols S."/>
            <person name="Richter D.J."/>
            <person name="Salamov A."/>
            <person name="Bork P."/>
            <person name="Lim W.A."/>
            <person name="Manning G."/>
            <person name="Miller W.T."/>
            <person name="McGinnis W."/>
            <person name="Shapiro H."/>
            <person name="Tjian R."/>
            <person name="Grigoriev I.V."/>
            <person name="Rokhsar D."/>
        </authorList>
    </citation>
    <scope>NUCLEOTIDE SEQUENCE [LARGE SCALE GENOMIC DNA]</scope>
    <source>
        <strain evidence="11">MX1 / ATCC 50154</strain>
    </source>
</reference>
<dbReference type="InterPro" id="IPR039763">
    <property type="entry name" value="ARMT1"/>
</dbReference>
<dbReference type="GeneID" id="5887917"/>
<dbReference type="SUPFAM" id="SSF111321">
    <property type="entry name" value="AF1104-like"/>
    <property type="match status" value="1"/>
</dbReference>
<comment type="similarity">
    <text evidence="2 8">Belongs to the damage-control phosphatase family. Sugar phosphate phosphatase III subfamily.</text>
</comment>
<evidence type="ECO:0000256" key="3">
    <source>
        <dbReference type="ARBA" id="ARBA00022723"/>
    </source>
</evidence>
<dbReference type="EC" id="3.1.3.-" evidence="8"/>
<dbReference type="eggNOG" id="KOG3870">
    <property type="taxonomic scope" value="Eukaryota"/>
</dbReference>
<dbReference type="RefSeq" id="XP_001742068.1">
    <property type="nucleotide sequence ID" value="XM_001742016.1"/>
</dbReference>
<dbReference type="KEGG" id="mbr:MONBRDRAFT_30731"/>
<accession>A9UNV0</accession>
<evidence type="ECO:0000313" key="10">
    <source>
        <dbReference type="EMBL" id="EDQ92306.1"/>
    </source>
</evidence>
<comment type="cofactor">
    <cofactor evidence="8">
        <name>Mn(2+)</name>
        <dbReference type="ChEBI" id="CHEBI:29035"/>
    </cofactor>
    <cofactor evidence="8">
        <name>Ni(2+)</name>
        <dbReference type="ChEBI" id="CHEBI:49786"/>
    </cofactor>
</comment>
<dbReference type="GO" id="GO:0016791">
    <property type="term" value="F:phosphatase activity"/>
    <property type="evidence" value="ECO:0000318"/>
    <property type="project" value="GO_Central"/>
</dbReference>
<evidence type="ECO:0000313" key="11">
    <source>
        <dbReference type="Proteomes" id="UP000001357"/>
    </source>
</evidence>
<sequence>MAASETEAVEEAPALTFIGYGAFGEDTLRVRMPTILTKAIDFMYRRLHAPDASTATDDEEASARRAIGILSKLKYEMQTGKPMPPIEDGASDQAAWNQALKEAMGPEGEPPRWWHAPWLLSECYMYRRIHQACAQAPLLADMDVFQEAKDDAFACSMESMEALGAFTLRAVDPEALADQASRRNAFEVMLQFSLWGNKSDLSLMAEFDGRTSLSHLQAGSEAHLQELRSFILQNDFEDVWDRLSTLAGARIDVVLDNSGFELFTDLCLAHWMTAGGYASTVHFHGKAMPWFVSDVTESDLVWTLNELGRQPAGSALQCLALQWKRFIRDGTWQFSAADGQTEPFVMIWHDQSLAKSLRDTAGQGMTGRRDEFWTYPHAFHQMAEVRPQLYSDLGQSQLILFKGDLNYRKLVGDRAWSPTTPFSKALQGFCPAPLCALRALKCNTVAGLTADKVDEAQAQEPNFMTIGRFAVVQFFDPSKASDCA</sequence>
<evidence type="ECO:0000256" key="5">
    <source>
        <dbReference type="ARBA" id="ARBA00023211"/>
    </source>
</evidence>
<proteinExistence type="inferred from homology"/>
<evidence type="ECO:0000256" key="2">
    <source>
        <dbReference type="ARBA" id="ARBA00009519"/>
    </source>
</evidence>
<dbReference type="GO" id="GO:0016462">
    <property type="term" value="F:pyrophosphatase activity"/>
    <property type="evidence" value="ECO:0007669"/>
    <property type="project" value="UniProtKB-ARBA"/>
</dbReference>
<dbReference type="InterPro" id="IPR002791">
    <property type="entry name" value="ARMT1-like_metal-bd"/>
</dbReference>
<keyword evidence="4 8" id="KW-0378">Hydrolase</keyword>
<dbReference type="InParanoid" id="A9UNV0"/>